<proteinExistence type="predicted"/>
<dbReference type="SUPFAM" id="SSF51735">
    <property type="entry name" value="NAD(P)-binding Rossmann-fold domains"/>
    <property type="match status" value="1"/>
</dbReference>
<dbReference type="EMBL" id="FR746099">
    <property type="protein sequence ID" value="CCC41141.1"/>
    <property type="molecule type" value="Genomic_DNA"/>
</dbReference>
<dbReference type="Proteomes" id="UP000007954">
    <property type="component" value="Chromosome"/>
</dbReference>
<dbReference type="HOGENOM" id="CLU_052967_4_0_2"/>
<keyword evidence="2 4" id="KW-0547">Nucleotide-binding</keyword>
<evidence type="ECO:0000256" key="4">
    <source>
        <dbReference type="PROSITE-ProRule" id="PRU00409"/>
    </source>
</evidence>
<dbReference type="Gene3D" id="3.30.470.20">
    <property type="entry name" value="ATP-grasp fold, B domain"/>
    <property type="match status" value="1"/>
</dbReference>
<dbReference type="InterPro" id="IPR052032">
    <property type="entry name" value="ATP-dep_AA_Ligase"/>
</dbReference>
<name>G0LM21_HALWC</name>
<dbReference type="Pfam" id="PF02655">
    <property type="entry name" value="ATP-grasp_3"/>
    <property type="match status" value="1"/>
</dbReference>
<sequence length="331" mass="36758">MARVLITAAGGDIGIGAIQSLQKASHETIAVDMNPHGAGLYIADHGVCVPAASDNEWPTAMARVVNEYNVDIVIPLIDQELQEIDRLQSALPNDIPVIVPRRGLIEKTVDKKEMYEYFRKHGLRIPETSVADTHSGLFESQSKEPAKIVKPRYGQGSRGVQLIHTSDDLREYIDENEVDQSNLLVQEFINGPEYTSNVTVTNDNRLLSIVTKEVPERNNYTALGITRDNPTVYEACIEAFEALEPAGPMNVQHMLDEDGIPYLIEINPRFSGSSCLTVEAGVNEFDLLVRNALDEEIEPVDEYETGLGIIRYTDQVYIDESNLLSQANDCQ</sequence>
<evidence type="ECO:0000313" key="6">
    <source>
        <dbReference type="EMBL" id="CCC41141.1"/>
    </source>
</evidence>
<dbReference type="PANTHER" id="PTHR43585:SF2">
    <property type="entry name" value="ATP-GRASP ENZYME FSQD"/>
    <property type="match status" value="1"/>
</dbReference>
<dbReference type="InterPro" id="IPR036291">
    <property type="entry name" value="NAD(P)-bd_dom_sf"/>
</dbReference>
<dbReference type="InterPro" id="IPR003806">
    <property type="entry name" value="ATP-grasp_PylC-type"/>
</dbReference>
<keyword evidence="3 4" id="KW-0067">ATP-binding</keyword>
<dbReference type="AlphaFoldDB" id="G0LM21"/>
<dbReference type="GeneID" id="12448181"/>
<dbReference type="GO" id="GO:0016874">
    <property type="term" value="F:ligase activity"/>
    <property type="evidence" value="ECO:0007669"/>
    <property type="project" value="UniProtKB-KW"/>
</dbReference>
<dbReference type="InterPro" id="IPR011761">
    <property type="entry name" value="ATP-grasp"/>
</dbReference>
<dbReference type="OrthoDB" id="11959at2157"/>
<dbReference type="Pfam" id="PF21360">
    <property type="entry name" value="PylC-like_N"/>
    <property type="match status" value="1"/>
</dbReference>
<dbReference type="PANTHER" id="PTHR43585">
    <property type="entry name" value="FUMIPYRROLE BIOSYNTHESIS PROTEIN C"/>
    <property type="match status" value="1"/>
</dbReference>
<dbReference type="RefSeq" id="WP_014556578.1">
    <property type="nucleotide sequence ID" value="NC_017459.1"/>
</dbReference>
<dbReference type="GO" id="GO:0046872">
    <property type="term" value="F:metal ion binding"/>
    <property type="evidence" value="ECO:0007669"/>
    <property type="project" value="InterPro"/>
</dbReference>
<dbReference type="KEGG" id="hwc:Hqrw_3371"/>
<dbReference type="SUPFAM" id="SSF56059">
    <property type="entry name" value="Glutathione synthetase ATP-binding domain-like"/>
    <property type="match status" value="1"/>
</dbReference>
<dbReference type="GO" id="GO:0005524">
    <property type="term" value="F:ATP binding"/>
    <property type="evidence" value="ECO:0007669"/>
    <property type="project" value="UniProtKB-UniRule"/>
</dbReference>
<gene>
    <name evidence="6" type="ordered locus">Hqrw_3371</name>
</gene>
<evidence type="ECO:0000256" key="1">
    <source>
        <dbReference type="ARBA" id="ARBA00022598"/>
    </source>
</evidence>
<dbReference type="InterPro" id="IPR048764">
    <property type="entry name" value="PylC_N"/>
</dbReference>
<organism evidence="6 7">
    <name type="scientific">Haloquadratum walsbyi (strain DSM 16854 / JCM 12705 / C23)</name>
    <dbReference type="NCBI Taxonomy" id="768065"/>
    <lineage>
        <taxon>Archaea</taxon>
        <taxon>Methanobacteriati</taxon>
        <taxon>Methanobacteriota</taxon>
        <taxon>Stenosarchaea group</taxon>
        <taxon>Halobacteria</taxon>
        <taxon>Halobacteriales</taxon>
        <taxon>Haloferacaceae</taxon>
        <taxon>Haloquadratum</taxon>
    </lineage>
</organism>
<evidence type="ECO:0000259" key="5">
    <source>
        <dbReference type="PROSITE" id="PS50975"/>
    </source>
</evidence>
<protein>
    <submittedName>
        <fullName evidence="6">ATP-grasp domain protein</fullName>
    </submittedName>
</protein>
<dbReference type="Gene3D" id="3.40.50.20">
    <property type="match status" value="1"/>
</dbReference>
<keyword evidence="1" id="KW-0436">Ligase</keyword>
<evidence type="ECO:0000313" key="7">
    <source>
        <dbReference type="Proteomes" id="UP000007954"/>
    </source>
</evidence>
<dbReference type="Gene3D" id="3.30.1490.20">
    <property type="entry name" value="ATP-grasp fold, A domain"/>
    <property type="match status" value="1"/>
</dbReference>
<accession>G0LM21</accession>
<evidence type="ECO:0000256" key="3">
    <source>
        <dbReference type="ARBA" id="ARBA00022840"/>
    </source>
</evidence>
<reference evidence="6 7" key="1">
    <citation type="journal article" date="2011" name="PLoS ONE">
        <title>Haloquadratum walsbyi: limited diversity in a global pond.</title>
        <authorList>
            <person name="Dyall-Smith M."/>
            <person name="Pfeiffer F."/>
            <person name="Klee K."/>
            <person name="Palm P."/>
            <person name="Gross K."/>
            <person name="Schuster S.C."/>
            <person name="Rampp M."/>
            <person name="Oesterhelt D."/>
        </authorList>
    </citation>
    <scope>NUCLEOTIDE SEQUENCE [LARGE SCALE GENOMIC DNA]</scope>
    <source>
        <strain evidence="7">DSM 16854 / JCM 12705 / C23</strain>
    </source>
</reference>
<dbReference type="PROSITE" id="PS50975">
    <property type="entry name" value="ATP_GRASP"/>
    <property type="match status" value="1"/>
</dbReference>
<dbReference type="InterPro" id="IPR013815">
    <property type="entry name" value="ATP_grasp_subdomain_1"/>
</dbReference>
<feature type="domain" description="ATP-grasp" evidence="5">
    <location>
        <begin position="115"/>
        <end position="293"/>
    </location>
</feature>
<evidence type="ECO:0000256" key="2">
    <source>
        <dbReference type="ARBA" id="ARBA00022741"/>
    </source>
</evidence>